<evidence type="ECO:0000313" key="13">
    <source>
        <dbReference type="EMBL" id="MBX0323091.1"/>
    </source>
</evidence>
<dbReference type="PIRSF" id="PIRSF036979">
    <property type="entry name" value="Arginase"/>
    <property type="match status" value="1"/>
</dbReference>
<dbReference type="GO" id="GO:0005737">
    <property type="term" value="C:cytoplasm"/>
    <property type="evidence" value="ECO:0007669"/>
    <property type="project" value="TreeGrafter"/>
</dbReference>
<feature type="binding site" evidence="9">
    <location>
        <position position="127"/>
    </location>
    <ligand>
        <name>Mn(2+)</name>
        <dbReference type="ChEBI" id="CHEBI:29035"/>
        <label>1</label>
    </ligand>
</feature>
<dbReference type="PANTHER" id="PTHR43782">
    <property type="entry name" value="ARGINASE"/>
    <property type="match status" value="1"/>
</dbReference>
<comment type="caution">
    <text evidence="13">The sequence shown here is derived from an EMBL/GenBank/DDBJ whole genome shotgun (WGS) entry which is preliminary data.</text>
</comment>
<evidence type="ECO:0000256" key="7">
    <source>
        <dbReference type="ARBA" id="ARBA00023211"/>
    </source>
</evidence>
<dbReference type="GO" id="GO:0030145">
    <property type="term" value="F:manganese ion binding"/>
    <property type="evidence" value="ECO:0007669"/>
    <property type="project" value="TreeGrafter"/>
</dbReference>
<dbReference type="CDD" id="cd09989">
    <property type="entry name" value="Arginase"/>
    <property type="match status" value="1"/>
</dbReference>
<evidence type="ECO:0000256" key="8">
    <source>
        <dbReference type="ARBA" id="ARBA00047391"/>
    </source>
</evidence>
<evidence type="ECO:0000256" key="10">
    <source>
        <dbReference type="PROSITE-ProRule" id="PRU00742"/>
    </source>
</evidence>
<comment type="pathway">
    <text evidence="1">Nitrogen metabolism; urea cycle; L-ornithine and urea from L-arginine: step 1/1.</text>
</comment>
<comment type="similarity">
    <text evidence="10 11">Belongs to the arginase family.</text>
</comment>
<dbReference type="Gene3D" id="3.40.800.10">
    <property type="entry name" value="Ureohydrolase domain"/>
    <property type="match status" value="1"/>
</dbReference>
<dbReference type="InterPro" id="IPR020855">
    <property type="entry name" value="Ureohydrolase_Mn_BS"/>
</dbReference>
<keyword evidence="7 9" id="KW-0464">Manganese</keyword>
<dbReference type="AlphaFoldDB" id="A0AAW4PPK7"/>
<dbReference type="SUPFAM" id="SSF52768">
    <property type="entry name" value="Arginase/deacetylase"/>
    <property type="match status" value="1"/>
</dbReference>
<evidence type="ECO:0000256" key="1">
    <source>
        <dbReference type="ARBA" id="ARBA00005098"/>
    </source>
</evidence>
<dbReference type="FunFam" id="3.40.800.10:FF:000012">
    <property type="entry name" value="Arginase"/>
    <property type="match status" value="1"/>
</dbReference>
<accession>A0AAW4PPK7</accession>
<dbReference type="PRINTS" id="PR00116">
    <property type="entry name" value="ARGINASE"/>
</dbReference>
<feature type="binding site" evidence="9">
    <location>
        <position position="131"/>
    </location>
    <ligand>
        <name>Mn(2+)</name>
        <dbReference type="ChEBI" id="CHEBI:29035"/>
        <label>1</label>
    </ligand>
</feature>
<comment type="catalytic activity">
    <reaction evidence="8">
        <text>L-arginine + H2O = urea + L-ornithine</text>
        <dbReference type="Rhea" id="RHEA:20569"/>
        <dbReference type="ChEBI" id="CHEBI:15377"/>
        <dbReference type="ChEBI" id="CHEBI:16199"/>
        <dbReference type="ChEBI" id="CHEBI:32682"/>
        <dbReference type="ChEBI" id="CHEBI:46911"/>
        <dbReference type="EC" id="3.5.3.1"/>
    </reaction>
</comment>
<evidence type="ECO:0000256" key="4">
    <source>
        <dbReference type="ARBA" id="ARBA00022503"/>
    </source>
</evidence>
<dbReference type="PANTHER" id="PTHR43782:SF3">
    <property type="entry name" value="ARGINASE"/>
    <property type="match status" value="1"/>
</dbReference>
<dbReference type="NCBIfam" id="TIGR01229">
    <property type="entry name" value="rocF_arginase"/>
    <property type="match status" value="1"/>
</dbReference>
<reference evidence="13 14" key="1">
    <citation type="submission" date="2021-06" db="EMBL/GenBank/DDBJ databases">
        <title>Halomicroarcula sp. a new haloarchaeum isolated from saline soil.</title>
        <authorList>
            <person name="Duran-Viseras A."/>
            <person name="Sanchez-Porro C."/>
            <person name="Ventosa A."/>
        </authorList>
    </citation>
    <scope>NUCLEOTIDE SEQUENCE [LARGE SCALE GENOMIC DNA]</scope>
    <source>
        <strain evidence="13 14">F13</strain>
    </source>
</reference>
<gene>
    <name evidence="13" type="primary">rocF</name>
    <name evidence="13" type="ORF">EGH21_08635</name>
</gene>
<protein>
    <recommendedName>
        <fullName evidence="3">Arginase</fullName>
        <ecNumber evidence="2">3.5.3.1</ecNumber>
    </recommendedName>
</protein>
<dbReference type="EMBL" id="RKLR01000003">
    <property type="protein sequence ID" value="MBX0323091.1"/>
    <property type="molecule type" value="Genomic_DNA"/>
</dbReference>
<keyword evidence="5 9" id="KW-0479">Metal-binding</keyword>
<dbReference type="InterPro" id="IPR023696">
    <property type="entry name" value="Ureohydrolase_dom_sf"/>
</dbReference>
<evidence type="ECO:0000256" key="12">
    <source>
        <dbReference type="SAM" id="MobiDB-lite"/>
    </source>
</evidence>
<keyword evidence="6 11" id="KW-0378">Hydrolase</keyword>
<evidence type="ECO:0000256" key="9">
    <source>
        <dbReference type="PIRSR" id="PIRSR036979-1"/>
    </source>
</evidence>
<dbReference type="GO" id="GO:0006525">
    <property type="term" value="P:arginine metabolic process"/>
    <property type="evidence" value="ECO:0007669"/>
    <property type="project" value="UniProtKB-KW"/>
</dbReference>
<evidence type="ECO:0000256" key="3">
    <source>
        <dbReference type="ARBA" id="ARBA00018123"/>
    </source>
</evidence>
<dbReference type="GO" id="GO:0004053">
    <property type="term" value="F:arginase activity"/>
    <property type="evidence" value="ECO:0007669"/>
    <property type="project" value="UniProtKB-EC"/>
</dbReference>
<feature type="region of interest" description="Disordered" evidence="12">
    <location>
        <begin position="48"/>
        <end position="76"/>
    </location>
</feature>
<evidence type="ECO:0000256" key="11">
    <source>
        <dbReference type="RuleBase" id="RU003684"/>
    </source>
</evidence>
<keyword evidence="4" id="KW-0056">Arginine metabolism</keyword>
<evidence type="ECO:0000256" key="5">
    <source>
        <dbReference type="ARBA" id="ARBA00022723"/>
    </source>
</evidence>
<dbReference type="InterPro" id="IPR006035">
    <property type="entry name" value="Ureohydrolase"/>
</dbReference>
<feature type="binding site" evidence="9">
    <location>
        <position position="232"/>
    </location>
    <ligand>
        <name>Mn(2+)</name>
        <dbReference type="ChEBI" id="CHEBI:29035"/>
        <label>2</label>
    </ligand>
</feature>
<keyword evidence="14" id="KW-1185">Reference proteome</keyword>
<dbReference type="RefSeq" id="WP_220618074.1">
    <property type="nucleotide sequence ID" value="NZ_RKLR01000003.1"/>
</dbReference>
<dbReference type="PROSITE" id="PS01053">
    <property type="entry name" value="ARGINASE_1"/>
    <property type="match status" value="1"/>
</dbReference>
<sequence length="304" mass="32314">MDRTVRVLGVPMDLGADRRGVDMGPSAIRYGGLADQLEALGMACVDGGDLAVPRPEERDPDADQPSGGRAKFRRETGEVCQDVRTAVRATIDDGEFPLVLGGDHSIAIGTVAGAADPDESLGIVWFDAHGDFNTPQTTPSGNIHGMSLAAILGKGSFADEAWAHTPAVSEENVVLVGLRDVDDRERDLLNESDVTAYTMSDIDARSVPSVVEEALDIATDGTDAIHVSLDLDWLDPTEAPGVGTPVRGGVSYREAHVAMEYVAERREAIRSMELVEVNPILDDHNRTAELACELAASAFGKVVL</sequence>
<dbReference type="InterPro" id="IPR014033">
    <property type="entry name" value="Arginase"/>
</dbReference>
<dbReference type="Proteomes" id="UP001430377">
    <property type="component" value="Unassembled WGS sequence"/>
</dbReference>
<dbReference type="EC" id="3.5.3.1" evidence="2"/>
<organism evidence="13 14">
    <name type="scientific">Haloarcula rubra</name>
    <dbReference type="NCBI Taxonomy" id="2487747"/>
    <lineage>
        <taxon>Archaea</taxon>
        <taxon>Methanobacteriati</taxon>
        <taxon>Methanobacteriota</taxon>
        <taxon>Stenosarchaea group</taxon>
        <taxon>Halobacteria</taxon>
        <taxon>Halobacteriales</taxon>
        <taxon>Haloarculaceae</taxon>
        <taxon>Haloarcula</taxon>
    </lineage>
</organism>
<comment type="cofactor">
    <cofactor evidence="9">
        <name>Mn(2+)</name>
        <dbReference type="ChEBI" id="CHEBI:29035"/>
    </cofactor>
    <text evidence="9">Binds 2 manganese ions per subunit.</text>
</comment>
<evidence type="ECO:0000313" key="14">
    <source>
        <dbReference type="Proteomes" id="UP001430377"/>
    </source>
</evidence>
<feature type="binding site" evidence="9">
    <location>
        <position position="129"/>
    </location>
    <ligand>
        <name>Mn(2+)</name>
        <dbReference type="ChEBI" id="CHEBI:29035"/>
        <label>1</label>
    </ligand>
</feature>
<evidence type="ECO:0000256" key="6">
    <source>
        <dbReference type="ARBA" id="ARBA00022801"/>
    </source>
</evidence>
<feature type="binding site" evidence="9">
    <location>
        <position position="230"/>
    </location>
    <ligand>
        <name>Mn(2+)</name>
        <dbReference type="ChEBI" id="CHEBI:29035"/>
        <label>1</label>
    </ligand>
</feature>
<feature type="binding site" evidence="9">
    <location>
        <position position="104"/>
    </location>
    <ligand>
        <name>Mn(2+)</name>
        <dbReference type="ChEBI" id="CHEBI:29035"/>
        <label>1</label>
    </ligand>
</feature>
<proteinExistence type="inferred from homology"/>
<dbReference type="Pfam" id="PF00491">
    <property type="entry name" value="Arginase"/>
    <property type="match status" value="1"/>
</dbReference>
<name>A0AAW4PPK7_9EURY</name>
<dbReference type="PROSITE" id="PS51409">
    <property type="entry name" value="ARGINASE_2"/>
    <property type="match status" value="1"/>
</dbReference>
<evidence type="ECO:0000256" key="2">
    <source>
        <dbReference type="ARBA" id="ARBA00012168"/>
    </source>
</evidence>